<evidence type="ECO:0000256" key="2">
    <source>
        <dbReference type="ARBA" id="ARBA00022801"/>
    </source>
</evidence>
<dbReference type="EMBL" id="CP002480">
    <property type="protein sequence ID" value="ADW68233.1"/>
    <property type="molecule type" value="Genomic_DNA"/>
</dbReference>
<evidence type="ECO:0000313" key="6">
    <source>
        <dbReference type="Proteomes" id="UP000000343"/>
    </source>
</evidence>
<dbReference type="AlphaFoldDB" id="E8X4A6"/>
<evidence type="ECO:0000256" key="1">
    <source>
        <dbReference type="ARBA" id="ARBA00008891"/>
    </source>
</evidence>
<dbReference type="eggNOG" id="COG4677">
    <property type="taxonomic scope" value="Bacteria"/>
</dbReference>
<dbReference type="GO" id="GO:0009279">
    <property type="term" value="C:cell outer membrane"/>
    <property type="evidence" value="ECO:0007669"/>
    <property type="project" value="TreeGrafter"/>
</dbReference>
<dbReference type="RefSeq" id="WP_013579556.1">
    <property type="nucleotide sequence ID" value="NC_015064.1"/>
</dbReference>
<evidence type="ECO:0000256" key="3">
    <source>
        <dbReference type="ARBA" id="ARBA00023085"/>
    </source>
</evidence>
<dbReference type="Pfam" id="PF01095">
    <property type="entry name" value="Pectinesterase"/>
    <property type="match status" value="1"/>
</dbReference>
<dbReference type="STRING" id="1198114.AciX9_1170"/>
<dbReference type="InterPro" id="IPR000070">
    <property type="entry name" value="Pectinesterase_cat"/>
</dbReference>
<reference evidence="6" key="1">
    <citation type="submission" date="2011-01" db="EMBL/GenBank/DDBJ databases">
        <title>Complete sequence of chromosome of Acidobacterium sp. MP5ACTX9.</title>
        <authorList>
            <consortium name="US DOE Joint Genome Institute"/>
            <person name="Lucas S."/>
            <person name="Copeland A."/>
            <person name="Lapidus A."/>
            <person name="Cheng J.-F."/>
            <person name="Goodwin L."/>
            <person name="Pitluck S."/>
            <person name="Teshima H."/>
            <person name="Detter J.C."/>
            <person name="Han C."/>
            <person name="Tapia R."/>
            <person name="Land M."/>
            <person name="Hauser L."/>
            <person name="Kyrpides N."/>
            <person name="Ivanova N."/>
            <person name="Ovchinnikova G."/>
            <person name="Pagani I."/>
            <person name="Rawat S.R."/>
            <person name="Mannisto M."/>
            <person name="Haggblom M.M."/>
            <person name="Woyke T."/>
        </authorList>
    </citation>
    <scope>NUCLEOTIDE SEQUENCE [LARGE SCALE GENOMIC DNA]</scope>
    <source>
        <strain evidence="6">MP5ACTX9</strain>
    </source>
</reference>
<dbReference type="GO" id="GO:0042545">
    <property type="term" value="P:cell wall modification"/>
    <property type="evidence" value="ECO:0007669"/>
    <property type="project" value="InterPro"/>
</dbReference>
<comment type="similarity">
    <text evidence="1">Belongs to the pectinesterase family.</text>
</comment>
<name>E8X4A6_GRATM</name>
<dbReference type="GO" id="GO:0030599">
    <property type="term" value="F:pectinesterase activity"/>
    <property type="evidence" value="ECO:0007669"/>
    <property type="project" value="InterPro"/>
</dbReference>
<dbReference type="Proteomes" id="UP000000343">
    <property type="component" value="Chromosome"/>
</dbReference>
<dbReference type="Gene3D" id="2.160.20.10">
    <property type="entry name" value="Single-stranded right-handed beta-helix, Pectin lyase-like"/>
    <property type="match status" value="1"/>
</dbReference>
<sequence length="332" mass="35718">MKVGVVALMMGFTLGGWGQGLKTITVGPAGSRADFATVQEAVTAAPETGAVIRIRPGIYREVVHVDKANIQMRGETKDASTVVIVDDMGDPKTCGTFCSPTMFVTGDGFVASNLTISNDLSKTGKPRTQGVALSITGDRAVLRNVRLLGAQDTLYAASRKCAAGAECKASRQYYDHCYIEGEVDFIFGNAKAVFHDCEIHSVVHEAGGYLTAQSRNSVAEDSGYVFDHCRVTAEPGVSKVYLGRPWRDYATVTFLNTELRAHIAPAGWSEWHQGETDRLKTASYAEYRSTGPGANVAEREPLSKQLTADEAKGYEVKKYLAGSDGWDAAAVK</sequence>
<protein>
    <submittedName>
        <fullName evidence="5">Pectinesterase</fullName>
    </submittedName>
</protein>
<dbReference type="InterPro" id="IPR011050">
    <property type="entry name" value="Pectin_lyase_fold/virulence"/>
</dbReference>
<dbReference type="PANTHER" id="PTHR31321:SF57">
    <property type="entry name" value="PECTINESTERASE 53-RELATED"/>
    <property type="match status" value="1"/>
</dbReference>
<keyword evidence="2" id="KW-0378">Hydrolase</keyword>
<evidence type="ECO:0000313" key="5">
    <source>
        <dbReference type="EMBL" id="ADW68233.1"/>
    </source>
</evidence>
<evidence type="ECO:0000259" key="4">
    <source>
        <dbReference type="Pfam" id="PF01095"/>
    </source>
</evidence>
<dbReference type="HOGENOM" id="CLU_012243_4_0_0"/>
<dbReference type="PANTHER" id="PTHR31321">
    <property type="entry name" value="ACYL-COA THIOESTER HYDROLASE YBHC-RELATED"/>
    <property type="match status" value="1"/>
</dbReference>
<keyword evidence="3" id="KW-0063">Aspartyl esterase</keyword>
<dbReference type="SUPFAM" id="SSF51126">
    <property type="entry name" value="Pectin lyase-like"/>
    <property type="match status" value="1"/>
</dbReference>
<keyword evidence="6" id="KW-1185">Reference proteome</keyword>
<organism evidence="6">
    <name type="scientific">Granulicella tundricola (strain ATCC BAA-1859 / DSM 23138 / MP5ACTX9)</name>
    <dbReference type="NCBI Taxonomy" id="1198114"/>
    <lineage>
        <taxon>Bacteria</taxon>
        <taxon>Pseudomonadati</taxon>
        <taxon>Acidobacteriota</taxon>
        <taxon>Terriglobia</taxon>
        <taxon>Terriglobales</taxon>
        <taxon>Acidobacteriaceae</taxon>
        <taxon>Granulicella</taxon>
    </lineage>
</organism>
<dbReference type="PaxDb" id="1198114-AciX9_1170"/>
<accession>E8X4A6</accession>
<proteinExistence type="inferred from homology"/>
<feature type="domain" description="Pectinesterase catalytic" evidence="4">
    <location>
        <begin position="25"/>
        <end position="322"/>
    </location>
</feature>
<dbReference type="KEGG" id="acm:AciX9_1170"/>
<gene>
    <name evidence="5" type="ordered locus">AciX9_1170</name>
</gene>
<dbReference type="InterPro" id="IPR012334">
    <property type="entry name" value="Pectin_lyas_fold"/>
</dbReference>